<protein>
    <submittedName>
        <fullName evidence="1">Uncharacterized protein</fullName>
    </submittedName>
</protein>
<proteinExistence type="predicted"/>
<dbReference type="AlphaFoldDB" id="A0AAV4RFW1"/>
<gene>
    <name evidence="1" type="ORF">CDAR_10141</name>
</gene>
<comment type="caution">
    <text evidence="1">The sequence shown here is derived from an EMBL/GenBank/DDBJ whole genome shotgun (WGS) entry which is preliminary data.</text>
</comment>
<name>A0AAV4RFW1_9ARAC</name>
<evidence type="ECO:0000313" key="2">
    <source>
        <dbReference type="Proteomes" id="UP001054837"/>
    </source>
</evidence>
<evidence type="ECO:0000313" key="1">
    <source>
        <dbReference type="EMBL" id="GIY19211.1"/>
    </source>
</evidence>
<accession>A0AAV4RFW1</accession>
<organism evidence="1 2">
    <name type="scientific">Caerostris darwini</name>
    <dbReference type="NCBI Taxonomy" id="1538125"/>
    <lineage>
        <taxon>Eukaryota</taxon>
        <taxon>Metazoa</taxon>
        <taxon>Ecdysozoa</taxon>
        <taxon>Arthropoda</taxon>
        <taxon>Chelicerata</taxon>
        <taxon>Arachnida</taxon>
        <taxon>Araneae</taxon>
        <taxon>Araneomorphae</taxon>
        <taxon>Entelegynae</taxon>
        <taxon>Araneoidea</taxon>
        <taxon>Araneidae</taxon>
        <taxon>Caerostris</taxon>
    </lineage>
</organism>
<dbReference type="EMBL" id="BPLQ01006028">
    <property type="protein sequence ID" value="GIY19211.1"/>
    <property type="molecule type" value="Genomic_DNA"/>
</dbReference>
<dbReference type="Proteomes" id="UP001054837">
    <property type="component" value="Unassembled WGS sequence"/>
</dbReference>
<reference evidence="1 2" key="1">
    <citation type="submission" date="2021-06" db="EMBL/GenBank/DDBJ databases">
        <title>Caerostris darwini draft genome.</title>
        <authorList>
            <person name="Kono N."/>
            <person name="Arakawa K."/>
        </authorList>
    </citation>
    <scope>NUCLEOTIDE SEQUENCE [LARGE SCALE GENOMIC DNA]</scope>
</reference>
<keyword evidence="2" id="KW-1185">Reference proteome</keyword>
<sequence length="92" mass="10360">MQPRKILSIVYGGRSGNKNERSSEAELSSSKIWSSPLRQQNISAGASLALLMGLRSLYLTGSFKICEETFVIFFLIEQSLQTYCSTKEYELK</sequence>